<dbReference type="PROSITE" id="PS50949">
    <property type="entry name" value="HTH_GNTR"/>
    <property type="match status" value="1"/>
</dbReference>
<dbReference type="InterPro" id="IPR036388">
    <property type="entry name" value="WH-like_DNA-bd_sf"/>
</dbReference>
<dbReference type="SUPFAM" id="SSF48008">
    <property type="entry name" value="GntR ligand-binding domain-like"/>
    <property type="match status" value="1"/>
</dbReference>
<dbReference type="OrthoDB" id="574518at2"/>
<proteinExistence type="predicted"/>
<keyword evidence="6" id="KW-1185">Reference proteome</keyword>
<gene>
    <name evidence="5" type="ORF">AV654_22535</name>
</gene>
<name>A0A165QXK9_9BACL</name>
<accession>A0A165QXK9</accession>
<comment type="caution">
    <text evidence="5">The sequence shown here is derived from an EMBL/GenBank/DDBJ whole genome shotgun (WGS) entry which is preliminary data.</text>
</comment>
<dbReference type="Gene3D" id="1.20.120.530">
    <property type="entry name" value="GntR ligand-binding domain-like"/>
    <property type="match status" value="1"/>
</dbReference>
<reference evidence="6" key="1">
    <citation type="submission" date="2016-01" db="EMBL/GenBank/DDBJ databases">
        <title>Draft genome of Chromobacterium sp. F49.</title>
        <authorList>
            <person name="Hong K.W."/>
        </authorList>
    </citation>
    <scope>NUCLEOTIDE SEQUENCE [LARGE SCALE GENOMIC DNA]</scope>
    <source>
        <strain evidence="6">M63</strain>
    </source>
</reference>
<dbReference type="InterPro" id="IPR008920">
    <property type="entry name" value="TF_FadR/GntR_C"/>
</dbReference>
<dbReference type="Gene3D" id="1.10.10.10">
    <property type="entry name" value="Winged helix-like DNA-binding domain superfamily/Winged helix DNA-binding domain"/>
    <property type="match status" value="1"/>
</dbReference>
<organism evidence="5 6">
    <name type="scientific">Paenibacillus elgii</name>
    <dbReference type="NCBI Taxonomy" id="189691"/>
    <lineage>
        <taxon>Bacteria</taxon>
        <taxon>Bacillati</taxon>
        <taxon>Bacillota</taxon>
        <taxon>Bacilli</taxon>
        <taxon>Bacillales</taxon>
        <taxon>Paenibacillaceae</taxon>
        <taxon>Paenibacillus</taxon>
    </lineage>
</organism>
<dbReference type="PANTHER" id="PTHR43537:SF24">
    <property type="entry name" value="GLUCONATE OPERON TRANSCRIPTIONAL REPRESSOR"/>
    <property type="match status" value="1"/>
</dbReference>
<dbReference type="SMART" id="SM00895">
    <property type="entry name" value="FCD"/>
    <property type="match status" value="1"/>
</dbReference>
<keyword evidence="1" id="KW-0805">Transcription regulation</keyword>
<evidence type="ECO:0000256" key="1">
    <source>
        <dbReference type="ARBA" id="ARBA00023015"/>
    </source>
</evidence>
<evidence type="ECO:0000259" key="4">
    <source>
        <dbReference type="PROSITE" id="PS50949"/>
    </source>
</evidence>
<sequence length="215" mass="24896">MTVHRYQSLKDHVYNYIAEEIQNGSLLPNQKVNEASICEKLGVSRTPVREALIQLASDNLLENIPRRGFIVKEIDTKKKLDVFQIVGVLDALAASLSVDYLTDEDIARMTRLADQIDIAIQQHNFSDYQTHQNEFHQVYLLKCNNSSLIDLLNSLQHSFVRQIYLSDDKEKLFAVLAQMNEEHRQIIQYFKAKDAQGVEAFIKNVHWKINYTDMI</sequence>
<dbReference type="Pfam" id="PF07729">
    <property type="entry name" value="FCD"/>
    <property type="match status" value="1"/>
</dbReference>
<evidence type="ECO:0000256" key="3">
    <source>
        <dbReference type="ARBA" id="ARBA00023163"/>
    </source>
</evidence>
<keyword evidence="3" id="KW-0804">Transcription</keyword>
<dbReference type="InterPro" id="IPR000524">
    <property type="entry name" value="Tscrpt_reg_HTH_GntR"/>
</dbReference>
<protein>
    <submittedName>
        <fullName evidence="5">GntR family transcriptional regulator</fullName>
    </submittedName>
</protein>
<dbReference type="InterPro" id="IPR011711">
    <property type="entry name" value="GntR_C"/>
</dbReference>
<evidence type="ECO:0000313" key="6">
    <source>
        <dbReference type="Proteomes" id="UP000076563"/>
    </source>
</evidence>
<dbReference type="Proteomes" id="UP000076563">
    <property type="component" value="Unassembled WGS sequence"/>
</dbReference>
<dbReference type="CDD" id="cd07377">
    <property type="entry name" value="WHTH_GntR"/>
    <property type="match status" value="1"/>
</dbReference>
<dbReference type="GO" id="GO:0003677">
    <property type="term" value="F:DNA binding"/>
    <property type="evidence" value="ECO:0007669"/>
    <property type="project" value="UniProtKB-KW"/>
</dbReference>
<evidence type="ECO:0000313" key="5">
    <source>
        <dbReference type="EMBL" id="KZE77134.1"/>
    </source>
</evidence>
<keyword evidence="2" id="KW-0238">DNA-binding</keyword>
<dbReference type="GO" id="GO:0003700">
    <property type="term" value="F:DNA-binding transcription factor activity"/>
    <property type="evidence" value="ECO:0007669"/>
    <property type="project" value="InterPro"/>
</dbReference>
<dbReference type="AlphaFoldDB" id="A0A165QXK9"/>
<dbReference type="SUPFAM" id="SSF46785">
    <property type="entry name" value="Winged helix' DNA-binding domain"/>
    <property type="match status" value="1"/>
</dbReference>
<dbReference type="eggNOG" id="COG1802">
    <property type="taxonomic scope" value="Bacteria"/>
</dbReference>
<dbReference type="EMBL" id="LQRA01000065">
    <property type="protein sequence ID" value="KZE77134.1"/>
    <property type="molecule type" value="Genomic_DNA"/>
</dbReference>
<dbReference type="SMART" id="SM00345">
    <property type="entry name" value="HTH_GNTR"/>
    <property type="match status" value="1"/>
</dbReference>
<evidence type="ECO:0000256" key="2">
    <source>
        <dbReference type="ARBA" id="ARBA00023125"/>
    </source>
</evidence>
<dbReference type="STRING" id="1007103.GCA_000213315_04203"/>
<feature type="domain" description="HTH gntR-type" evidence="4">
    <location>
        <begin position="7"/>
        <end position="74"/>
    </location>
</feature>
<dbReference type="InterPro" id="IPR036390">
    <property type="entry name" value="WH_DNA-bd_sf"/>
</dbReference>
<dbReference type="Pfam" id="PF00392">
    <property type="entry name" value="GntR"/>
    <property type="match status" value="1"/>
</dbReference>
<dbReference type="PANTHER" id="PTHR43537">
    <property type="entry name" value="TRANSCRIPTIONAL REGULATOR, GNTR FAMILY"/>
    <property type="match status" value="1"/>
</dbReference>